<protein>
    <submittedName>
        <fullName evidence="10">Uncharacterized protein</fullName>
    </submittedName>
</protein>
<dbReference type="SUPFAM" id="SSF52058">
    <property type="entry name" value="L domain-like"/>
    <property type="match status" value="2"/>
</dbReference>
<evidence type="ECO:0000256" key="4">
    <source>
        <dbReference type="ARBA" id="ARBA00022821"/>
    </source>
</evidence>
<dbReference type="Pfam" id="PF18052">
    <property type="entry name" value="Rx_N"/>
    <property type="match status" value="1"/>
</dbReference>
<dbReference type="Gene3D" id="1.20.5.4130">
    <property type="match status" value="1"/>
</dbReference>
<dbReference type="GO" id="GO:0005524">
    <property type="term" value="F:ATP binding"/>
    <property type="evidence" value="ECO:0007669"/>
    <property type="project" value="UniProtKB-KW"/>
</dbReference>
<name>A0AAW1WAE3_RUBAR</name>
<evidence type="ECO:0000259" key="7">
    <source>
        <dbReference type="Pfam" id="PF00931"/>
    </source>
</evidence>
<keyword evidence="3" id="KW-0547">Nucleotide-binding</keyword>
<dbReference type="Gene3D" id="3.80.10.10">
    <property type="entry name" value="Ribonuclease Inhibitor"/>
    <property type="match status" value="3"/>
</dbReference>
<dbReference type="InterPro" id="IPR032675">
    <property type="entry name" value="LRR_dom_sf"/>
</dbReference>
<feature type="compositionally biased region" description="Basic residues" evidence="6">
    <location>
        <begin position="1055"/>
        <end position="1069"/>
    </location>
</feature>
<evidence type="ECO:0000256" key="3">
    <source>
        <dbReference type="ARBA" id="ARBA00022741"/>
    </source>
</evidence>
<feature type="domain" description="R13L1/DRL21-like LRR repeat region" evidence="9">
    <location>
        <begin position="467"/>
        <end position="595"/>
    </location>
</feature>
<dbReference type="GO" id="GO:0043531">
    <property type="term" value="F:ADP binding"/>
    <property type="evidence" value="ECO:0007669"/>
    <property type="project" value="InterPro"/>
</dbReference>
<dbReference type="Pfam" id="PF25019">
    <property type="entry name" value="LRR_R13L1-DRL21"/>
    <property type="match status" value="1"/>
</dbReference>
<keyword evidence="1" id="KW-0433">Leucine-rich repeat</keyword>
<evidence type="ECO:0000313" key="10">
    <source>
        <dbReference type="EMBL" id="KAK9920841.1"/>
    </source>
</evidence>
<evidence type="ECO:0000313" key="11">
    <source>
        <dbReference type="Proteomes" id="UP001457282"/>
    </source>
</evidence>
<gene>
    <name evidence="10" type="ORF">M0R45_029383</name>
</gene>
<keyword evidence="2" id="KW-0677">Repeat</keyword>
<organism evidence="10 11">
    <name type="scientific">Rubus argutus</name>
    <name type="common">Southern blackberry</name>
    <dbReference type="NCBI Taxonomy" id="59490"/>
    <lineage>
        <taxon>Eukaryota</taxon>
        <taxon>Viridiplantae</taxon>
        <taxon>Streptophyta</taxon>
        <taxon>Embryophyta</taxon>
        <taxon>Tracheophyta</taxon>
        <taxon>Spermatophyta</taxon>
        <taxon>Magnoliopsida</taxon>
        <taxon>eudicotyledons</taxon>
        <taxon>Gunneridae</taxon>
        <taxon>Pentapetalae</taxon>
        <taxon>rosids</taxon>
        <taxon>fabids</taxon>
        <taxon>Rosales</taxon>
        <taxon>Rosaceae</taxon>
        <taxon>Rosoideae</taxon>
        <taxon>Rosoideae incertae sedis</taxon>
        <taxon>Rubus</taxon>
    </lineage>
</organism>
<comment type="caution">
    <text evidence="10">The sequence shown here is derived from an EMBL/GenBank/DDBJ whole genome shotgun (WGS) entry which is preliminary data.</text>
</comment>
<evidence type="ECO:0000256" key="2">
    <source>
        <dbReference type="ARBA" id="ARBA00022737"/>
    </source>
</evidence>
<dbReference type="CDD" id="cd14798">
    <property type="entry name" value="RX-CC_like"/>
    <property type="match status" value="1"/>
</dbReference>
<dbReference type="InterPro" id="IPR002182">
    <property type="entry name" value="NB-ARC"/>
</dbReference>
<keyword evidence="4" id="KW-0611">Plant defense</keyword>
<sequence length="1080" mass="121203">MSEFLTFGAQEMLTKVASLAAQEFNLVWGFKGELTQLRESFSMLKAMLRDAEQSEGRRGEAVEMWVKKLEDIAHDADDVLDDYGYELLRRKVELQNQMKRKVLNFFSLSNPFAFRFKTAHKINNINKSLVILRSKALEIGLVAHGMVETSHNIRVVVRETNSGFKIDENNIFGRDQVVSDIVEALTNSNNNQESYLSVMAIVGLGGLGKTTVAKSIFHDARIHAHFHERLWVCVSTHFEIKSILRGVLESLKSKNAAVQTIEAMCGFLKEELQGTDTRGSKIIVTTRSDKVGKIVETLPRPDLEKLSVEDCWRILKDKSMGSAPLTLDQAKIGRRIATKCGGVPLVAKVLGGIMRTKTSDEWADIKELPVTIGKLKHLRYLDVSHTQITALPKSLGKLYNLQTLRLHNLKLAELPNVLSNLINLRHVYFGQRNWNVGWIKTPAGMGKLTNLRSLSSFTVGKEKGCGIEELADLNKLKAELWISKLELVRDGNEAKKANLVRKSNLRRLRLGWSDEDDRSGSRYNMNDEDVLEGLQPLPNNLELLEIHNFMGGKFPLWKGSTPNNLKVIKFHFCIYCERVPTLGHLPNLERLNFHELRNLRCVGSEFYGYDDVVATTSGERKVLFPALNKLHIKFTNNLIEWMGAPTDRVSAVFPCLEELLLDECAKLTSAPSHFPALMKLYVDKCNGGIIASILSNEITTLTDLKIREVKGLAYLPEGTLPNNKNLASLDISLRYIPDGINPLSLKELIVHDCNSLESIPISQAHATLLSLQELLIEGCSNLTSIPIPHVLPSLRSLVIVDCPELSSLLSSGLERLGSLEKLTIRECHNLETVPSLDKLTNLRDLGIYNCAGLTSLPSGLASSPRLQTLEIGGFSKELDSFPDFQVTSAQLRSLTVYGWPKLNSLPEHIQYLTSLIVLNVEGFPELEAIPEWLCNLASLVFLSIESCKSVMYLPSVEAMRCLTEIEVIEIKDCPILKERCNKETGVEWPKISRIPVIRESRVDNVLHELLQSGDSAQKYMQGSRSKGIDNWILLDNYVQERGGGSRAREVQSNSKRSKKRKSMKQQKKHGLFDLPQDVHR</sequence>
<dbReference type="InterPro" id="IPR041118">
    <property type="entry name" value="Rx_N"/>
</dbReference>
<evidence type="ECO:0000256" key="1">
    <source>
        <dbReference type="ARBA" id="ARBA00022614"/>
    </source>
</evidence>
<dbReference type="PRINTS" id="PR00364">
    <property type="entry name" value="DISEASERSIST"/>
</dbReference>
<dbReference type="Pfam" id="PF00931">
    <property type="entry name" value="NB-ARC"/>
    <property type="match status" value="1"/>
</dbReference>
<evidence type="ECO:0000256" key="5">
    <source>
        <dbReference type="ARBA" id="ARBA00022840"/>
    </source>
</evidence>
<evidence type="ECO:0000259" key="8">
    <source>
        <dbReference type="Pfam" id="PF18052"/>
    </source>
</evidence>
<accession>A0AAW1WAE3</accession>
<dbReference type="GO" id="GO:0051707">
    <property type="term" value="P:response to other organism"/>
    <property type="evidence" value="ECO:0007669"/>
    <property type="project" value="UniProtKB-ARBA"/>
</dbReference>
<proteinExistence type="predicted"/>
<dbReference type="Gene3D" id="3.40.50.300">
    <property type="entry name" value="P-loop containing nucleotide triphosphate hydrolases"/>
    <property type="match status" value="1"/>
</dbReference>
<feature type="domain" description="Disease resistance N-terminal" evidence="8">
    <location>
        <begin position="12"/>
        <end position="99"/>
    </location>
</feature>
<keyword evidence="5" id="KW-0067">ATP-binding</keyword>
<evidence type="ECO:0000259" key="9">
    <source>
        <dbReference type="Pfam" id="PF25019"/>
    </source>
</evidence>
<reference evidence="10 11" key="1">
    <citation type="journal article" date="2023" name="G3 (Bethesda)">
        <title>A chromosome-length genome assembly and annotation of blackberry (Rubus argutus, cv. 'Hillquist').</title>
        <authorList>
            <person name="Bruna T."/>
            <person name="Aryal R."/>
            <person name="Dudchenko O."/>
            <person name="Sargent D.J."/>
            <person name="Mead D."/>
            <person name="Buti M."/>
            <person name="Cavallini A."/>
            <person name="Hytonen T."/>
            <person name="Andres J."/>
            <person name="Pham M."/>
            <person name="Weisz D."/>
            <person name="Mascagni F."/>
            <person name="Usai G."/>
            <person name="Natali L."/>
            <person name="Bassil N."/>
            <person name="Fernandez G.E."/>
            <person name="Lomsadze A."/>
            <person name="Armour M."/>
            <person name="Olukolu B."/>
            <person name="Poorten T."/>
            <person name="Britton C."/>
            <person name="Davik J."/>
            <person name="Ashrafi H."/>
            <person name="Aiden E.L."/>
            <person name="Borodovsky M."/>
            <person name="Worthington M."/>
        </authorList>
    </citation>
    <scope>NUCLEOTIDE SEQUENCE [LARGE SCALE GENOMIC DNA]</scope>
    <source>
        <strain evidence="10">PI 553951</strain>
    </source>
</reference>
<dbReference type="EMBL" id="JBEDUW010000006">
    <property type="protein sequence ID" value="KAK9920841.1"/>
    <property type="molecule type" value="Genomic_DNA"/>
</dbReference>
<evidence type="ECO:0000256" key="6">
    <source>
        <dbReference type="SAM" id="MobiDB-lite"/>
    </source>
</evidence>
<keyword evidence="11" id="KW-1185">Reference proteome</keyword>
<dbReference type="InterPro" id="IPR027417">
    <property type="entry name" value="P-loop_NTPase"/>
</dbReference>
<dbReference type="InterPro" id="IPR038005">
    <property type="entry name" value="RX-like_CC"/>
</dbReference>
<dbReference type="GO" id="GO:0006952">
    <property type="term" value="P:defense response"/>
    <property type="evidence" value="ECO:0007669"/>
    <property type="project" value="UniProtKB-KW"/>
</dbReference>
<dbReference type="PANTHER" id="PTHR36766">
    <property type="entry name" value="PLANT BROAD-SPECTRUM MILDEW RESISTANCE PROTEIN RPW8"/>
    <property type="match status" value="1"/>
</dbReference>
<dbReference type="PANTHER" id="PTHR36766:SF70">
    <property type="entry name" value="DISEASE RESISTANCE PROTEIN RGA4"/>
    <property type="match status" value="1"/>
</dbReference>
<dbReference type="Proteomes" id="UP001457282">
    <property type="component" value="Unassembled WGS sequence"/>
</dbReference>
<dbReference type="SUPFAM" id="SSF52540">
    <property type="entry name" value="P-loop containing nucleoside triphosphate hydrolases"/>
    <property type="match status" value="1"/>
</dbReference>
<dbReference type="AlphaFoldDB" id="A0AAW1WAE3"/>
<feature type="region of interest" description="Disordered" evidence="6">
    <location>
        <begin position="1043"/>
        <end position="1080"/>
    </location>
</feature>
<dbReference type="InterPro" id="IPR056789">
    <property type="entry name" value="LRR_R13L1-DRL21"/>
</dbReference>
<feature type="domain" description="NB-ARC" evidence="7">
    <location>
        <begin position="175"/>
        <end position="262"/>
    </location>
</feature>